<comment type="caution">
    <text evidence="2">The sequence shown here is derived from an EMBL/GenBank/DDBJ whole genome shotgun (WGS) entry which is preliminary data.</text>
</comment>
<gene>
    <name evidence="2" type="ORF">FE782_22510</name>
</gene>
<dbReference type="EMBL" id="VCIW01000017">
    <property type="protein sequence ID" value="TLS50106.1"/>
    <property type="molecule type" value="Genomic_DNA"/>
</dbReference>
<feature type="domain" description="Neutral/alkaline non-lysosomal ceramidase N-terminal" evidence="1">
    <location>
        <begin position="11"/>
        <end position="250"/>
    </location>
</feature>
<dbReference type="OrthoDB" id="622550at2"/>
<dbReference type="RefSeq" id="WP_138196590.1">
    <property type="nucleotide sequence ID" value="NZ_VCIW01000017.1"/>
</dbReference>
<dbReference type="Proteomes" id="UP000309676">
    <property type="component" value="Unassembled WGS sequence"/>
</dbReference>
<keyword evidence="3" id="KW-1185">Reference proteome</keyword>
<evidence type="ECO:0000259" key="1">
    <source>
        <dbReference type="Pfam" id="PF04734"/>
    </source>
</evidence>
<dbReference type="InterPro" id="IPR031329">
    <property type="entry name" value="NEUT/ALK_ceramidase_N"/>
</dbReference>
<name>A0A5R9G6W2_9BACL</name>
<dbReference type="AlphaFoldDB" id="A0A5R9G6W2"/>
<evidence type="ECO:0000313" key="2">
    <source>
        <dbReference type="EMBL" id="TLS50106.1"/>
    </source>
</evidence>
<evidence type="ECO:0000313" key="3">
    <source>
        <dbReference type="Proteomes" id="UP000309676"/>
    </source>
</evidence>
<accession>A0A5R9G6W2</accession>
<proteinExistence type="predicted"/>
<reference evidence="2 3" key="1">
    <citation type="submission" date="2019-05" db="EMBL/GenBank/DDBJ databases">
        <authorList>
            <person name="Narsing Rao M.P."/>
            <person name="Li W.J."/>
        </authorList>
    </citation>
    <scope>NUCLEOTIDE SEQUENCE [LARGE SCALE GENOMIC DNA]</scope>
    <source>
        <strain evidence="2 3">SYSU_K30003</strain>
    </source>
</reference>
<dbReference type="Pfam" id="PF04734">
    <property type="entry name" value="Ceramidase_alk"/>
    <property type="match status" value="1"/>
</dbReference>
<sequence>MRREGISPGLRLGVATVDITPRHPVPLAGFASRRSAFVAVDRPLLLKAWAFESGEPAGGAPVRALFVQADLIWWGSERLPALLRELSSRWGLPASAVILHATHTHGGPQTSDRFAPSLGLPDEDYVRDLEARLLSCVDDAFARLEPVAVERGRGACAIGVHRRRRIDGRIAMAPNPEGPCDPEVVVVRFRRADGTTAGVWAHYACHPTTTDDNVVHPDFPGIAMTLTERWLGEGATASYLQGCCGDIRPALVQDGGFRKGERSDVLELGRRLADEVVRILEGPMERLEPAKLASGRLAVELPLEGVPGPGRLKEAAAADGIRGEWARLLSSRPDRLAPTIPLELNGVRIARGLTLLAMNAEMVGAYGAFAKSYAQGAALPLPYSNGMIGYVPTAEQLAEGGYEPAESAYYFALPSPFAPEVEARVVESMKALLDNVLEWEEME</sequence>
<organism evidence="2 3">
    <name type="scientific">Paenibacillus antri</name>
    <dbReference type="NCBI Taxonomy" id="2582848"/>
    <lineage>
        <taxon>Bacteria</taxon>
        <taxon>Bacillati</taxon>
        <taxon>Bacillota</taxon>
        <taxon>Bacilli</taxon>
        <taxon>Bacillales</taxon>
        <taxon>Paenibacillaceae</taxon>
        <taxon>Paenibacillus</taxon>
    </lineage>
</organism>
<protein>
    <recommendedName>
        <fullName evidence="1">Neutral/alkaline non-lysosomal ceramidase N-terminal domain-containing protein</fullName>
    </recommendedName>
</protein>